<protein>
    <submittedName>
        <fullName evidence="2">Uncharacterized protein</fullName>
    </submittedName>
</protein>
<reference evidence="2" key="1">
    <citation type="submission" date="2016-10" db="EMBL/GenBank/DDBJ databases">
        <authorList>
            <person name="de Groot N.N."/>
        </authorList>
    </citation>
    <scope>NUCLEOTIDE SEQUENCE</scope>
</reference>
<organism evidence="2">
    <name type="scientific">hydrothermal vent metagenome</name>
    <dbReference type="NCBI Taxonomy" id="652676"/>
    <lineage>
        <taxon>unclassified sequences</taxon>
        <taxon>metagenomes</taxon>
        <taxon>ecological metagenomes</taxon>
    </lineage>
</organism>
<dbReference type="AlphaFoldDB" id="A0A1W1C1Y6"/>
<proteinExistence type="predicted"/>
<name>A0A1W1C1Y6_9ZZZZ</name>
<feature type="compositionally biased region" description="Polar residues" evidence="1">
    <location>
        <begin position="37"/>
        <end position="60"/>
    </location>
</feature>
<feature type="region of interest" description="Disordered" evidence="1">
    <location>
        <begin position="28"/>
        <end position="62"/>
    </location>
</feature>
<accession>A0A1W1C1Y6</accession>
<sequence length="101" mass="10784">MNISNNISSLFANQTFLHTSANNIANVNTDGFRPQDTRITNASGSPEATTRITDNNGSTKSRTDLAKEVPDLIVSSGVAEVNVAVIKTQDEMFGTLLDIKG</sequence>
<gene>
    <name evidence="2" type="ORF">MNB_SM-4-736</name>
</gene>
<evidence type="ECO:0000313" key="2">
    <source>
        <dbReference type="EMBL" id="SFV59848.1"/>
    </source>
</evidence>
<dbReference type="EMBL" id="FPHF01000054">
    <property type="protein sequence ID" value="SFV59848.1"/>
    <property type="molecule type" value="Genomic_DNA"/>
</dbReference>
<evidence type="ECO:0000256" key="1">
    <source>
        <dbReference type="SAM" id="MobiDB-lite"/>
    </source>
</evidence>